<dbReference type="GO" id="GO:0047444">
    <property type="term" value="F:N-acylneuraminate-9-phosphate synthase activity"/>
    <property type="evidence" value="ECO:0007669"/>
    <property type="project" value="TreeGrafter"/>
</dbReference>
<dbReference type="GO" id="GO:0016051">
    <property type="term" value="P:carbohydrate biosynthetic process"/>
    <property type="evidence" value="ECO:0007669"/>
    <property type="project" value="InterPro"/>
</dbReference>
<dbReference type="InterPro" id="IPR013132">
    <property type="entry name" value="PseI/NeuA/B-like_N"/>
</dbReference>
<dbReference type="PANTHER" id="PTHR42966:SF3">
    <property type="entry name" value="BLR5971 PROTEIN"/>
    <property type="match status" value="1"/>
</dbReference>
<feature type="domain" description="PseI/NeuA/B-like" evidence="2">
    <location>
        <begin position="26"/>
        <end position="262"/>
    </location>
</feature>
<accession>A0A1V4SMR6</accession>
<dbReference type="Proteomes" id="UP000191554">
    <property type="component" value="Unassembled WGS sequence"/>
</dbReference>
<keyword evidence="4" id="KW-1185">Reference proteome</keyword>
<dbReference type="SUPFAM" id="SSF51269">
    <property type="entry name" value="AFP III-like domain"/>
    <property type="match status" value="1"/>
</dbReference>
<dbReference type="Gene3D" id="3.20.20.70">
    <property type="entry name" value="Aldolase class I"/>
    <property type="match status" value="1"/>
</dbReference>
<keyword evidence="3" id="KW-0808">Transferase</keyword>
<reference evidence="3 4" key="1">
    <citation type="submission" date="2017-03" db="EMBL/GenBank/DDBJ databases">
        <title>Genome sequence of Clostridium hungatei DSM 14427.</title>
        <authorList>
            <person name="Poehlein A."/>
            <person name="Daniel R."/>
        </authorList>
    </citation>
    <scope>NUCLEOTIDE SEQUENCE [LARGE SCALE GENOMIC DNA]</scope>
    <source>
        <strain evidence="3 4">DSM 14427</strain>
    </source>
</reference>
<dbReference type="SUPFAM" id="SSF51569">
    <property type="entry name" value="Aldolase"/>
    <property type="match status" value="1"/>
</dbReference>
<evidence type="ECO:0000313" key="4">
    <source>
        <dbReference type="Proteomes" id="UP000191554"/>
    </source>
</evidence>
<proteinExistence type="predicted"/>
<name>A0A1V4SMR6_RUMHU</name>
<organism evidence="3 4">
    <name type="scientific">Ruminiclostridium hungatei</name>
    <name type="common">Clostridium hungatei</name>
    <dbReference type="NCBI Taxonomy" id="48256"/>
    <lineage>
        <taxon>Bacteria</taxon>
        <taxon>Bacillati</taxon>
        <taxon>Bacillota</taxon>
        <taxon>Clostridia</taxon>
        <taxon>Eubacteriales</taxon>
        <taxon>Oscillospiraceae</taxon>
        <taxon>Ruminiclostridium</taxon>
    </lineage>
</organism>
<dbReference type="Pfam" id="PF03102">
    <property type="entry name" value="NeuB"/>
    <property type="match status" value="1"/>
</dbReference>
<dbReference type="InterPro" id="IPR013785">
    <property type="entry name" value="Aldolase_TIM"/>
</dbReference>
<evidence type="ECO:0000259" key="2">
    <source>
        <dbReference type="Pfam" id="PF03102"/>
    </source>
</evidence>
<evidence type="ECO:0000259" key="1">
    <source>
        <dbReference type="Pfam" id="PF01261"/>
    </source>
</evidence>
<dbReference type="InterPro" id="IPR036732">
    <property type="entry name" value="AFP_Neu5c_C_sf"/>
</dbReference>
<dbReference type="Gene3D" id="3.20.20.150">
    <property type="entry name" value="Divalent-metal-dependent TIM barrel enzymes"/>
    <property type="match status" value="1"/>
</dbReference>
<dbReference type="Pfam" id="PF01261">
    <property type="entry name" value="AP_endonuc_2"/>
    <property type="match status" value="1"/>
</dbReference>
<dbReference type="EC" id="2.5.1.101" evidence="3"/>
<dbReference type="OrthoDB" id="9814210at2"/>
<sequence>MQADTYFIAEIGKACNGDLDYCLKLLEECKKAGVNAVRFHHFFLEESVHPSVLGKSSQNERAWSLQLKLPFIDEVLFNERDYATILECCREQGLDFIATPWDIKSFELFREIGITDFKVHSMNAMNIPLISAILEKCNKLYLSTGGLSEEHVATLCQRLRLSEYNVVLLHAACAYPAPESILNMKALTILKKYNKAVGYSSNDLLGTSVLAASTLGAEVIEKHVHLFDHQQDLHKSSVNIESIGRMIRDIREIKAVMGMKIKYESRGEMVNQEILSKSIVLKNDVRQGKILEESDFALQLPVKEINSKQWFDVIGKAAARDLQKGSYLYSCDISKAGLEDSQKDTAILKDVNERLFIPGKIGVVARFKDIDEMIKGRNVDYVEIHYAASDLKKEDECKDYDLDLVVHLPEYADGKLLDLSSYDEAFRLFSVDVINRVMEKARNLKRHFKKCTGDVKFIVHPGTMTYPYLLNDSSRQYDLFEDSLRRMDTSGLEILVENMVTYPWFIDGDWSPKQGVSNTFLDAGDIYNFCKKHNLGMCLDLCHAKLYTNYTGESFLEYMKTVKPVVKHLHYSDCSGVDSEGLQVGEGDMIWDEICEVFSDFQYGWTPEIWNGHHDHGEKFYEAHRRLNIEFKKFRYARKKDMSDSNNFAGRLAIK</sequence>
<evidence type="ECO:0000313" key="3">
    <source>
        <dbReference type="EMBL" id="OPX44521.1"/>
    </source>
</evidence>
<dbReference type="InterPro" id="IPR057736">
    <property type="entry name" value="SAF_PseI/NeuA/NeuB"/>
</dbReference>
<dbReference type="CDD" id="cd11615">
    <property type="entry name" value="SAF_NeuB_like"/>
    <property type="match status" value="1"/>
</dbReference>
<comment type="caution">
    <text evidence="3">The sequence shown here is derived from an EMBL/GenBank/DDBJ whole genome shotgun (WGS) entry which is preliminary data.</text>
</comment>
<dbReference type="InterPro" id="IPR051690">
    <property type="entry name" value="PseI-like"/>
</dbReference>
<dbReference type="PANTHER" id="PTHR42966">
    <property type="entry name" value="N-ACETYLNEURAMINATE SYNTHASE"/>
    <property type="match status" value="1"/>
</dbReference>
<dbReference type="InterPro" id="IPR036237">
    <property type="entry name" value="Xyl_isomerase-like_sf"/>
</dbReference>
<protein>
    <submittedName>
        <fullName evidence="3">N,N'-diacetyllegionaminic acid synthase</fullName>
        <ecNumber evidence="3">2.5.1.101</ecNumber>
    </submittedName>
</protein>
<dbReference type="RefSeq" id="WP_080063962.1">
    <property type="nucleotide sequence ID" value="NZ_MZGX01000008.1"/>
</dbReference>
<dbReference type="Gene3D" id="3.90.1210.10">
    <property type="entry name" value="Antifreeze-like/N-acetylneuraminic acid synthase C-terminal domain"/>
    <property type="match status" value="1"/>
</dbReference>
<dbReference type="SUPFAM" id="SSF51658">
    <property type="entry name" value="Xylose isomerase-like"/>
    <property type="match status" value="1"/>
</dbReference>
<dbReference type="EMBL" id="MZGX01000008">
    <property type="protein sequence ID" value="OPX44521.1"/>
    <property type="molecule type" value="Genomic_DNA"/>
</dbReference>
<dbReference type="InterPro" id="IPR013022">
    <property type="entry name" value="Xyl_isomerase-like_TIM-brl"/>
</dbReference>
<gene>
    <name evidence="3" type="primary">legI</name>
    <name evidence="3" type="ORF">CLHUN_15140</name>
</gene>
<feature type="domain" description="Xylose isomerase-like TIM barrel" evidence="1">
    <location>
        <begin position="395"/>
        <end position="613"/>
    </location>
</feature>
<dbReference type="STRING" id="48256.CLHUN_15140"/>
<dbReference type="AlphaFoldDB" id="A0A1V4SMR6"/>